<name>A0AAW5CG78_9BACT</name>
<evidence type="ECO:0000256" key="3">
    <source>
        <dbReference type="ARBA" id="ARBA00022801"/>
    </source>
</evidence>
<dbReference type="GO" id="GO:0016787">
    <property type="term" value="F:hydrolase activity"/>
    <property type="evidence" value="ECO:0007669"/>
    <property type="project" value="UniProtKB-KW"/>
</dbReference>
<protein>
    <submittedName>
        <fullName evidence="4">Antitoxin</fullName>
    </submittedName>
</protein>
<dbReference type="EMBL" id="JAKNDN010000031">
    <property type="protein sequence ID" value="MCG4961137.1"/>
    <property type="molecule type" value="Genomic_DNA"/>
</dbReference>
<keyword evidence="3" id="KW-0378">Hydrolase</keyword>
<dbReference type="GO" id="GO:0110001">
    <property type="term" value="C:toxin-antitoxin complex"/>
    <property type="evidence" value="ECO:0007669"/>
    <property type="project" value="InterPro"/>
</dbReference>
<dbReference type="Proteomes" id="UP001199750">
    <property type="component" value="Unassembled WGS sequence"/>
</dbReference>
<dbReference type="AlphaFoldDB" id="A0AAW5CG78"/>
<proteinExistence type="predicted"/>
<evidence type="ECO:0000313" key="4">
    <source>
        <dbReference type="EMBL" id="MCG4961137.1"/>
    </source>
</evidence>
<evidence type="ECO:0000313" key="5">
    <source>
        <dbReference type="Proteomes" id="UP001199750"/>
    </source>
</evidence>
<dbReference type="GO" id="GO:0004540">
    <property type="term" value="F:RNA nuclease activity"/>
    <property type="evidence" value="ECO:0007669"/>
    <property type="project" value="InterPro"/>
</dbReference>
<reference evidence="4" key="1">
    <citation type="submission" date="2022-01" db="EMBL/GenBank/DDBJ databases">
        <title>Collection of gut derived symbiotic bacterial strains cultured from healthy donors.</title>
        <authorList>
            <person name="Lin H."/>
            <person name="Kohout C."/>
            <person name="Waligurski E."/>
            <person name="Pamer E.G."/>
        </authorList>
    </citation>
    <scope>NUCLEOTIDE SEQUENCE</scope>
    <source>
        <strain evidence="4">DFI.1.149</strain>
    </source>
</reference>
<dbReference type="Pfam" id="PF01934">
    <property type="entry name" value="HepT-like"/>
    <property type="match status" value="1"/>
</dbReference>
<evidence type="ECO:0000256" key="1">
    <source>
        <dbReference type="ARBA" id="ARBA00022649"/>
    </source>
</evidence>
<comment type="caution">
    <text evidence="4">The sequence shown here is derived from an EMBL/GenBank/DDBJ whole genome shotgun (WGS) entry which is preliminary data.</text>
</comment>
<sequence length="88" mass="10035">MYDKELVRETIQLLEKTLEILLKRVSGITSVHDFLDTENGVILLDSVCMKLIAVGESVKNLDKITDKELLVNYPAVNWKDVMGMRDII</sequence>
<evidence type="ECO:0000256" key="2">
    <source>
        <dbReference type="ARBA" id="ARBA00022722"/>
    </source>
</evidence>
<gene>
    <name evidence="4" type="ORF">L0P03_14955</name>
</gene>
<accession>A0AAW5CG78</accession>
<keyword evidence="1" id="KW-1277">Toxin-antitoxin system</keyword>
<dbReference type="RefSeq" id="WP_087383102.1">
    <property type="nucleotide sequence ID" value="NZ_JADMUD010000009.1"/>
</dbReference>
<organism evidence="4 5">
    <name type="scientific">Odoribacter splanchnicus</name>
    <dbReference type="NCBI Taxonomy" id="28118"/>
    <lineage>
        <taxon>Bacteria</taxon>
        <taxon>Pseudomonadati</taxon>
        <taxon>Bacteroidota</taxon>
        <taxon>Bacteroidia</taxon>
        <taxon>Bacteroidales</taxon>
        <taxon>Odoribacteraceae</taxon>
        <taxon>Odoribacter</taxon>
    </lineage>
</organism>
<dbReference type="InterPro" id="IPR008201">
    <property type="entry name" value="HepT-like"/>
</dbReference>
<keyword evidence="2" id="KW-0540">Nuclease</keyword>